<feature type="transmembrane region" description="Helical" evidence="1">
    <location>
        <begin position="73"/>
        <end position="94"/>
    </location>
</feature>
<reference evidence="2 3" key="1">
    <citation type="submission" date="2017-12" db="EMBL/GenBank/DDBJ databases">
        <title>Mesoplasma syrphidae YJS, Complete Genome.</title>
        <authorList>
            <person name="Knight T.F."/>
            <person name="Citino T."/>
            <person name="Rubinstein R."/>
            <person name="Neuschaefer Z."/>
        </authorList>
    </citation>
    <scope>NUCLEOTIDE SEQUENCE [LARGE SCALE GENOMIC DNA]</scope>
    <source>
        <strain evidence="2 3">YJS</strain>
    </source>
</reference>
<evidence type="ECO:0000313" key="3">
    <source>
        <dbReference type="Proteomes" id="UP000233419"/>
    </source>
</evidence>
<keyword evidence="1" id="KW-0812">Transmembrane</keyword>
<dbReference type="EMBL" id="CP025257">
    <property type="protein sequence ID" value="AUF83736.1"/>
    <property type="molecule type" value="Genomic_DNA"/>
</dbReference>
<dbReference type="AlphaFoldDB" id="A0A2K9BKH4"/>
<evidence type="ECO:0000256" key="1">
    <source>
        <dbReference type="SAM" id="Phobius"/>
    </source>
</evidence>
<keyword evidence="1" id="KW-0472">Membrane</keyword>
<proteinExistence type="predicted"/>
<dbReference type="OrthoDB" id="390208at2"/>
<gene>
    <name evidence="2" type="ORF">CXP39_02915</name>
</gene>
<dbReference type="Proteomes" id="UP000233419">
    <property type="component" value="Chromosome"/>
</dbReference>
<keyword evidence="3" id="KW-1185">Reference proteome</keyword>
<name>A0A2K9BKH4_9MOLU</name>
<sequence length="98" mass="11261">MNQIMIFVIEVSQKRLSHGGAIAMLVIGILCIVLAIACGFLYINRKKKKEWEKKQNFKIVSPKYKVFEFWGQYFYIFVIFACLLASLILIPISIGTLV</sequence>
<keyword evidence="1" id="KW-1133">Transmembrane helix</keyword>
<organism evidence="2 3">
    <name type="scientific">Mesoplasma syrphidae</name>
    <dbReference type="NCBI Taxonomy" id="225999"/>
    <lineage>
        <taxon>Bacteria</taxon>
        <taxon>Bacillati</taxon>
        <taxon>Mycoplasmatota</taxon>
        <taxon>Mollicutes</taxon>
        <taxon>Entomoplasmatales</taxon>
        <taxon>Entomoplasmataceae</taxon>
        <taxon>Mesoplasma</taxon>
    </lineage>
</organism>
<accession>A0A2K9BKH4</accession>
<evidence type="ECO:0000313" key="2">
    <source>
        <dbReference type="EMBL" id="AUF83736.1"/>
    </source>
</evidence>
<protein>
    <submittedName>
        <fullName evidence="2">Uncharacterized protein</fullName>
    </submittedName>
</protein>
<feature type="transmembrane region" description="Helical" evidence="1">
    <location>
        <begin position="20"/>
        <end position="43"/>
    </location>
</feature>
<dbReference type="KEGG" id="msyr:CXP39_02915"/>
<dbReference type="RefSeq" id="WP_027048553.1">
    <property type="nucleotide sequence ID" value="NZ_CP025257.1"/>
</dbReference>